<proteinExistence type="predicted"/>
<sequence>MLVTFRSKAAGEVIMLAEHAKPLLELAGKSFDGQLDPRGVFTPEQLPAAITGIERALGLEKRPQFDEDDPEQAALAARYVSLKQRAFPLLDMLRAARDKGVNVTWES</sequence>
<gene>
    <name evidence="1" type="ORF">GCM10023144_05280</name>
</gene>
<keyword evidence="2" id="KW-1185">Reference proteome</keyword>
<accession>A0ABP8GGX4</accession>
<dbReference type="RefSeq" id="WP_345246046.1">
    <property type="nucleotide sequence ID" value="NZ_BAABFO010000002.1"/>
</dbReference>
<reference evidence="2" key="1">
    <citation type="journal article" date="2019" name="Int. J. Syst. Evol. Microbiol.">
        <title>The Global Catalogue of Microorganisms (GCM) 10K type strain sequencing project: providing services to taxonomists for standard genome sequencing and annotation.</title>
        <authorList>
            <consortium name="The Broad Institute Genomics Platform"/>
            <consortium name="The Broad Institute Genome Sequencing Center for Infectious Disease"/>
            <person name="Wu L."/>
            <person name="Ma J."/>
        </authorList>
    </citation>
    <scope>NUCLEOTIDE SEQUENCE [LARGE SCALE GENOMIC DNA]</scope>
    <source>
        <strain evidence="2">JCM 17666</strain>
    </source>
</reference>
<comment type="caution">
    <text evidence="1">The sequence shown here is derived from an EMBL/GenBank/DDBJ whole genome shotgun (WGS) entry which is preliminary data.</text>
</comment>
<protein>
    <submittedName>
        <fullName evidence="1">DUF1840 domain-containing protein</fullName>
    </submittedName>
</protein>
<evidence type="ECO:0000313" key="1">
    <source>
        <dbReference type="EMBL" id="GAA4324031.1"/>
    </source>
</evidence>
<dbReference type="Proteomes" id="UP001501671">
    <property type="component" value="Unassembled WGS sequence"/>
</dbReference>
<dbReference type="InterPro" id="IPR014991">
    <property type="entry name" value="DUF1840"/>
</dbReference>
<evidence type="ECO:0000313" key="2">
    <source>
        <dbReference type="Proteomes" id="UP001501671"/>
    </source>
</evidence>
<organism evidence="1 2">
    <name type="scientific">Pigmentiphaga soli</name>
    <dbReference type="NCBI Taxonomy" id="1007095"/>
    <lineage>
        <taxon>Bacteria</taxon>
        <taxon>Pseudomonadati</taxon>
        <taxon>Pseudomonadota</taxon>
        <taxon>Betaproteobacteria</taxon>
        <taxon>Burkholderiales</taxon>
        <taxon>Alcaligenaceae</taxon>
        <taxon>Pigmentiphaga</taxon>
    </lineage>
</organism>
<dbReference type="Pfam" id="PF08895">
    <property type="entry name" value="DUF1840"/>
    <property type="match status" value="1"/>
</dbReference>
<name>A0ABP8GGX4_9BURK</name>
<dbReference type="EMBL" id="BAABFO010000002">
    <property type="protein sequence ID" value="GAA4324031.1"/>
    <property type="molecule type" value="Genomic_DNA"/>
</dbReference>